<comment type="caution">
    <text evidence="4">The sequence shown here is derived from an EMBL/GenBank/DDBJ whole genome shotgun (WGS) entry which is preliminary data.</text>
</comment>
<proteinExistence type="inferred from homology"/>
<organism evidence="4 6">
    <name type="scientific">Bacillus subtilis</name>
    <dbReference type="NCBI Taxonomy" id="1423"/>
    <lineage>
        <taxon>Bacteria</taxon>
        <taxon>Bacillati</taxon>
        <taxon>Bacillota</taxon>
        <taxon>Bacilli</taxon>
        <taxon>Bacillales</taxon>
        <taxon>Bacillaceae</taxon>
        <taxon>Bacillus</taxon>
    </lineage>
</organism>
<evidence type="ECO:0000313" key="6">
    <source>
        <dbReference type="Proteomes" id="UP000665181"/>
    </source>
</evidence>
<name>A0A162UAP0_BACIU</name>
<dbReference type="PANTHER" id="PTHR47505">
    <property type="entry name" value="DNA UTILIZATION PROTEIN YHGH"/>
    <property type="match status" value="1"/>
</dbReference>
<dbReference type="Pfam" id="PF18912">
    <property type="entry name" value="DZR_2"/>
    <property type="match status" value="1"/>
</dbReference>
<evidence type="ECO:0000259" key="2">
    <source>
        <dbReference type="Pfam" id="PF18912"/>
    </source>
</evidence>
<dbReference type="PANTHER" id="PTHR47505:SF1">
    <property type="entry name" value="DNA UTILIZATION PROTEIN YHGH"/>
    <property type="match status" value="1"/>
</dbReference>
<dbReference type="InterPro" id="IPR044005">
    <property type="entry name" value="DZR_2"/>
</dbReference>
<evidence type="ECO:0000256" key="1">
    <source>
        <dbReference type="ARBA" id="ARBA00008007"/>
    </source>
</evidence>
<dbReference type="RefSeq" id="WP_042975217.1">
    <property type="nucleotide sequence ID" value="NZ_JAGFPW010000020.1"/>
</dbReference>
<dbReference type="SUPFAM" id="SSF53271">
    <property type="entry name" value="PRTase-like"/>
    <property type="match status" value="1"/>
</dbReference>
<evidence type="ECO:0000313" key="5">
    <source>
        <dbReference type="Proteomes" id="UP000076442"/>
    </source>
</evidence>
<accession>A0A162UAP0</accession>
<dbReference type="InterPro" id="IPR005222">
    <property type="entry name" value="Competence_ComF"/>
</dbReference>
<feature type="domain" description="Double zinc ribbon" evidence="2">
    <location>
        <begin position="14"/>
        <end position="71"/>
    </location>
</feature>
<dbReference type="NCBIfam" id="TIGR00201">
    <property type="entry name" value="comF"/>
    <property type="match status" value="1"/>
</dbReference>
<dbReference type="InterPro" id="IPR029057">
    <property type="entry name" value="PRTase-like"/>
</dbReference>
<reference evidence="3 5" key="1">
    <citation type="submission" date="2015-09" db="EMBL/GenBank/DDBJ databases">
        <title>Spore heat resistance.</title>
        <authorList>
            <person name="Boekhorst J."/>
            <person name="Berendsen E.M."/>
            <person name="Wells-Bennik M.H."/>
            <person name="Kuipers O.P."/>
        </authorList>
    </citation>
    <scope>NUCLEOTIDE SEQUENCE [LARGE SCALE GENOMIC DNA]</scope>
    <source>
        <strain evidence="3 5">B4122</strain>
    </source>
</reference>
<evidence type="ECO:0000313" key="4">
    <source>
        <dbReference type="EMBL" id="MBO3796082.1"/>
    </source>
</evidence>
<dbReference type="CDD" id="cd06223">
    <property type="entry name" value="PRTases_typeI"/>
    <property type="match status" value="1"/>
</dbReference>
<gene>
    <name evidence="4" type="primary">comFC</name>
    <name evidence="3" type="ORF">B4122_1823</name>
    <name evidence="4" type="ORF">J5227_17630</name>
</gene>
<dbReference type="EMBL" id="LJZV01000010">
    <property type="protein sequence ID" value="KZD92484.1"/>
    <property type="molecule type" value="Genomic_DNA"/>
</dbReference>
<dbReference type="InterPro" id="IPR051910">
    <property type="entry name" value="ComF/GntX_DNA_util-trans"/>
</dbReference>
<comment type="similarity">
    <text evidence="1">Belongs to the ComF/GntX family.</text>
</comment>
<reference evidence="4" key="2">
    <citation type="submission" date="2021-03" db="EMBL/GenBank/DDBJ databases">
        <title>Isolation of Bacillus subtilis from fermented food sample.</title>
        <authorList>
            <person name="Lakshmanan V."/>
            <person name="Athira K."/>
            <person name="Rajagopal K."/>
        </authorList>
    </citation>
    <scope>NUCLEOTIDE SEQUENCE</scope>
    <source>
        <strain evidence="4">S1</strain>
    </source>
</reference>
<dbReference type="EMBL" id="JAGFPW010000020">
    <property type="protein sequence ID" value="MBO3796082.1"/>
    <property type="molecule type" value="Genomic_DNA"/>
</dbReference>
<dbReference type="Gene3D" id="3.40.50.2020">
    <property type="match status" value="1"/>
</dbReference>
<sequence length="240" mass="27443">MSNEAGGGIHKLICLLCDSQFSQDVTWRALFLLKPDEKVCYSCRSKLKKITGHICPLCGRPQSVHAVCRDCEVWRTRSRDSLLLRQNRSVYTYNDMMKETLSRFKFRGDAEIINAFKSDFSSTFSKVYPDKHFVLVPIPLSKEREEERGFNQAQLLAECLDRPSHHPLIRLNNEKQSKKKKTERLLSERIFDTKNNSAEGMNIILIDDLYTTGATLHFAACCLLEKGKAASVSSFTLIRS</sequence>
<evidence type="ECO:0000313" key="3">
    <source>
        <dbReference type="EMBL" id="KZD92484.1"/>
    </source>
</evidence>
<protein>
    <submittedName>
        <fullName evidence="3 4">ComF operon protein C</fullName>
    </submittedName>
</protein>
<dbReference type="Proteomes" id="UP000665181">
    <property type="component" value="Unassembled WGS sequence"/>
</dbReference>
<dbReference type="InterPro" id="IPR000836">
    <property type="entry name" value="PRTase_dom"/>
</dbReference>
<dbReference type="AlphaFoldDB" id="A0A162UAP0"/>
<dbReference type="Proteomes" id="UP000076442">
    <property type="component" value="Unassembled WGS sequence"/>
</dbReference>